<dbReference type="EMBL" id="CP001769">
    <property type="protein sequence ID" value="ADB36474.1"/>
    <property type="molecule type" value="Genomic_DNA"/>
</dbReference>
<keyword evidence="3" id="KW-1185">Reference proteome</keyword>
<dbReference type="PROSITE" id="PS51186">
    <property type="entry name" value="GNAT"/>
    <property type="match status" value="1"/>
</dbReference>
<dbReference type="SUPFAM" id="SSF55729">
    <property type="entry name" value="Acyl-CoA N-acyltransferases (Nat)"/>
    <property type="match status" value="1"/>
</dbReference>
<dbReference type="Proteomes" id="UP000002028">
    <property type="component" value="Chromosome"/>
</dbReference>
<evidence type="ECO:0000313" key="3">
    <source>
        <dbReference type="Proteomes" id="UP000002028"/>
    </source>
</evidence>
<dbReference type="InterPro" id="IPR051531">
    <property type="entry name" value="N-acetyltransferase"/>
</dbReference>
<sequence length="170" mass="18874">MLLTERLLLTKFTVDDAAFVLSLLNTPSWLEFIGDRGVRTLDDAHQYIVNGPLKSYEQMGYGSYVVRLKATEQPIGMCGLFKREMLDAPDIGFAFLPGYTGTGYGFEAASAVMAYARETFGLTRILGFTSPANQPSIHLLEKLGLRFERKIMYKADGEESLLFGTPAIDI</sequence>
<dbReference type="PANTHER" id="PTHR43792:SF1">
    <property type="entry name" value="N-ACETYLTRANSFERASE DOMAIN-CONTAINING PROTEIN"/>
    <property type="match status" value="1"/>
</dbReference>
<dbReference type="eggNOG" id="COG1670">
    <property type="taxonomic scope" value="Bacteria"/>
</dbReference>
<dbReference type="HOGENOM" id="CLU_013985_3_1_10"/>
<dbReference type="KEGG" id="sli:Slin_0410"/>
<dbReference type="PANTHER" id="PTHR43792">
    <property type="entry name" value="GNAT FAMILY, PUTATIVE (AFU_ORTHOLOGUE AFUA_3G00765)-RELATED-RELATED"/>
    <property type="match status" value="1"/>
</dbReference>
<dbReference type="RefSeq" id="WP_012925026.1">
    <property type="nucleotide sequence ID" value="NC_013730.1"/>
</dbReference>
<accession>D2QEB9</accession>
<evidence type="ECO:0000259" key="1">
    <source>
        <dbReference type="PROSITE" id="PS51186"/>
    </source>
</evidence>
<gene>
    <name evidence="2" type="ordered locus">Slin_0410</name>
</gene>
<dbReference type="Pfam" id="PF13302">
    <property type="entry name" value="Acetyltransf_3"/>
    <property type="match status" value="1"/>
</dbReference>
<evidence type="ECO:0000313" key="2">
    <source>
        <dbReference type="EMBL" id="ADB36474.1"/>
    </source>
</evidence>
<name>D2QEB9_SPILD</name>
<dbReference type="AlphaFoldDB" id="D2QEB9"/>
<protein>
    <submittedName>
        <fullName evidence="2">GCN5-related N-acetyltransferase</fullName>
    </submittedName>
</protein>
<reference evidence="2 3" key="1">
    <citation type="journal article" date="2010" name="Stand. Genomic Sci.">
        <title>Complete genome sequence of Spirosoma linguale type strain (1).</title>
        <authorList>
            <person name="Lail K."/>
            <person name="Sikorski J."/>
            <person name="Saunders E."/>
            <person name="Lapidus A."/>
            <person name="Glavina Del Rio T."/>
            <person name="Copeland A."/>
            <person name="Tice H."/>
            <person name="Cheng J.-F."/>
            <person name="Lucas S."/>
            <person name="Nolan M."/>
            <person name="Bruce D."/>
            <person name="Goodwin L."/>
            <person name="Pitluck S."/>
            <person name="Ivanova N."/>
            <person name="Mavromatis K."/>
            <person name="Ovchinnikova G."/>
            <person name="Pati A."/>
            <person name="Chen A."/>
            <person name="Palaniappan K."/>
            <person name="Land M."/>
            <person name="Hauser L."/>
            <person name="Chang Y.-J."/>
            <person name="Jeffries C.D."/>
            <person name="Chain P."/>
            <person name="Brettin T."/>
            <person name="Detter J.C."/>
            <person name="Schuetze A."/>
            <person name="Rohde M."/>
            <person name="Tindall B.J."/>
            <person name="Goeker M."/>
            <person name="Bristow J."/>
            <person name="Eisen J.A."/>
            <person name="Markowitz V."/>
            <person name="Hugenholtz P."/>
            <person name="Kyrpides N.C."/>
            <person name="Klenk H.-P."/>
            <person name="Chen F."/>
        </authorList>
    </citation>
    <scope>NUCLEOTIDE SEQUENCE [LARGE SCALE GENOMIC DNA]</scope>
    <source>
        <strain evidence="3">ATCC 33905 / DSM 74 / LMG 10896 / Claus 1</strain>
    </source>
</reference>
<feature type="domain" description="N-acetyltransferase" evidence="1">
    <location>
        <begin position="7"/>
        <end position="168"/>
    </location>
</feature>
<organism evidence="2 3">
    <name type="scientific">Spirosoma linguale (strain ATCC 33905 / DSM 74 / LMG 10896 / Claus 1)</name>
    <dbReference type="NCBI Taxonomy" id="504472"/>
    <lineage>
        <taxon>Bacteria</taxon>
        <taxon>Pseudomonadati</taxon>
        <taxon>Bacteroidota</taxon>
        <taxon>Cytophagia</taxon>
        <taxon>Cytophagales</taxon>
        <taxon>Cytophagaceae</taxon>
        <taxon>Spirosoma</taxon>
    </lineage>
</organism>
<dbReference type="STRING" id="504472.Slin_0410"/>
<dbReference type="Gene3D" id="3.40.630.30">
    <property type="match status" value="1"/>
</dbReference>
<dbReference type="InterPro" id="IPR000182">
    <property type="entry name" value="GNAT_dom"/>
</dbReference>
<proteinExistence type="predicted"/>
<dbReference type="GO" id="GO:0016747">
    <property type="term" value="F:acyltransferase activity, transferring groups other than amino-acyl groups"/>
    <property type="evidence" value="ECO:0007669"/>
    <property type="project" value="InterPro"/>
</dbReference>
<dbReference type="InterPro" id="IPR016181">
    <property type="entry name" value="Acyl_CoA_acyltransferase"/>
</dbReference>